<comment type="caution">
    <text evidence="1">The sequence shown here is derived from an EMBL/GenBank/DDBJ whole genome shotgun (WGS) entry which is preliminary data.</text>
</comment>
<dbReference type="VEuPathDB" id="FungiDB:LCOR_11030.1"/>
<dbReference type="AlphaFoldDB" id="A0A068SEI3"/>
<dbReference type="EMBL" id="CBTN010000086">
    <property type="protein sequence ID" value="CDH60242.1"/>
    <property type="molecule type" value="Genomic_DNA"/>
</dbReference>
<reference evidence="1" key="1">
    <citation type="submission" date="2013-08" db="EMBL/GenBank/DDBJ databases">
        <title>Gene expansion shapes genome architecture in the human pathogen Lichtheimia corymbifera: an evolutionary genomics analysis in the ancient terrestrial Mucorales (Mucoromycotina).</title>
        <authorList>
            <person name="Schwartze V.U."/>
            <person name="Winter S."/>
            <person name="Shelest E."/>
            <person name="Marcet-Houben M."/>
            <person name="Horn F."/>
            <person name="Wehner S."/>
            <person name="Hoffmann K."/>
            <person name="Riege K."/>
            <person name="Sammeth M."/>
            <person name="Nowrousian M."/>
            <person name="Valiante V."/>
            <person name="Linde J."/>
            <person name="Jacobsen I.D."/>
            <person name="Marz M."/>
            <person name="Brakhage A.A."/>
            <person name="Gabaldon T."/>
            <person name="Bocker S."/>
            <person name="Voigt K."/>
        </authorList>
    </citation>
    <scope>NUCLEOTIDE SEQUENCE [LARGE SCALE GENOMIC DNA]</scope>
    <source>
        <strain evidence="1">FSU 9682</strain>
    </source>
</reference>
<proteinExistence type="predicted"/>
<evidence type="ECO:0000313" key="2">
    <source>
        <dbReference type="Proteomes" id="UP000027586"/>
    </source>
</evidence>
<protein>
    <submittedName>
        <fullName evidence="1">Uncharacterized protein</fullName>
    </submittedName>
</protein>
<dbReference type="Proteomes" id="UP000027586">
    <property type="component" value="Unassembled WGS sequence"/>
</dbReference>
<organism evidence="1 2">
    <name type="scientific">Lichtheimia corymbifera JMRC:FSU:9682</name>
    <dbReference type="NCBI Taxonomy" id="1263082"/>
    <lineage>
        <taxon>Eukaryota</taxon>
        <taxon>Fungi</taxon>
        <taxon>Fungi incertae sedis</taxon>
        <taxon>Mucoromycota</taxon>
        <taxon>Mucoromycotina</taxon>
        <taxon>Mucoromycetes</taxon>
        <taxon>Mucorales</taxon>
        <taxon>Lichtheimiaceae</taxon>
        <taxon>Lichtheimia</taxon>
    </lineage>
</organism>
<name>A0A068SEI3_9FUNG</name>
<sequence length="83" mass="9239">MKVRSSIEQYCSAGSSAPCVQVSRLSSPIPVCRRKKIQEVDPRFSFAGGDIVTPGIGNHDRETSTQDTFRSRRATLLYERAHV</sequence>
<accession>A0A068SEI3</accession>
<keyword evidence="2" id="KW-1185">Reference proteome</keyword>
<evidence type="ECO:0000313" key="1">
    <source>
        <dbReference type="EMBL" id="CDH60242.1"/>
    </source>
</evidence>
<gene>
    <name evidence="1" type="ORF">LCOR_11030.1</name>
</gene>